<keyword evidence="9 13" id="KW-0804">Transcription</keyword>
<keyword evidence="7 11" id="KW-0238">DNA-binding</keyword>
<dbReference type="Proteomes" id="UP000694424">
    <property type="component" value="Unplaced"/>
</dbReference>
<dbReference type="PANTHER" id="PTHR14043">
    <property type="entry name" value="CCAAT DISPLACEMENT PROTEIN-RELATED"/>
    <property type="match status" value="1"/>
</dbReference>
<feature type="coiled-coil region" evidence="14">
    <location>
        <begin position="179"/>
        <end position="252"/>
    </location>
</feature>
<feature type="compositionally biased region" description="Basic and acidic residues" evidence="15">
    <location>
        <begin position="112"/>
        <end position="122"/>
    </location>
</feature>
<evidence type="ECO:0000256" key="1">
    <source>
        <dbReference type="ARBA" id="ARBA00004123"/>
    </source>
</evidence>
<sequence length="1208" mass="131568">MTEELDSAASEPAARQEESEHSHKHLIGLSREFKKNVPEVQSRPLSSPPVLLSLQVIALSTRSKEAETAFLTVCKQLIAAPDPAPVLEAARSLEDRLQQLQRLEPPNPPAKDLGRPWKKHPEPIGTREGASPAGLAAADESGLAGTNSKALFAETLLQRNEAEKQKGLQEAQITLAARLGEAEEKIKVLHSALKATQTELLELRCKYDEEAASKADEVAMIMTNLEKANQRAEAAQREVESLREQLASVNSSLRLACCSPQGAGGGDKVNYSMCSGSRLEAALAAKDREILRLLKDVQHLQSSLQELEESSANHIAELEGQLAAKNEAIEKLEEKLQAQADYEEIKTELSILKAMKVASASCSLPQSMSKPEEALLLGKEAFYPSQKYLLEKPSLLASTEEDPSEDEAVRESLGLEQPYPSPQHAADEEQLDTAEIAFQVKEQLLKHNIGQRVFGHYVLGLSQGSVSEILARPKPWRKLTVKGKEPFIKMKQFLADEQNVLALRTIQVRQRGSITPRIRTPETGSDDAIKNILEQAKKEIESQKGGEPKNASAPQAVANGSGGTGSEDAIKSILEQARREMQAQQQALQNIVQAYIKQEDGSGAGPGATPAPLAVLSPAAFVQSIIRKVKSEIGDAGSYFDQHWAAERSLLSRPYTSVSPSLSSSSSSYSSMANGRAWPRGDPGESGANDEELPPADDEPHKATEMKSEGAEPQATGRLSYYPAYVPRTLKPTVPPLTPEQYEMYMYREVDTLELTRQVKEKLAKNGICQRIFGEKVPAWGPWGSSPLRGSEPITSASPPAEAQPSPSPPPSPSEQDKGSQEPLTLALESSKENQQPESRSASVLSGKIYPNSQGPVGIQEIVAMSPELDTYSITKKVKEVLTDNNLGQRLFGESILGLTQGSVSDLLSRPKPWHKLSLKGREPFVRMQLWLNDPHNVEKLRDMKKLEKKAYLKRRYGLISAGSDSESPSARSECASPSLQPQDLSLLQIKKPRVVLAPEEKEALKKAYQLEPYPSQQTIELLSFQLNLKTNTVINWFHNYRSRMRREMLVEGAQDNDTDPEASGGGRAGPAQPGAQPPSPDSDGEERKPAPEEGEPPRASEPPVKVKEERAEAGDFKSASESSSRCSLELSLNSPSAASSPGLAASVSPLPCSAGPLSPALPAGAPAPGPRLSTSVQRRHEKMANLNNIIHRLERAANRDEALEWEF</sequence>
<protein>
    <recommendedName>
        <fullName evidence="13">DNA-binding protein SATB</fullName>
    </recommendedName>
    <alternativeName>
        <fullName evidence="13">Special AT-rich sequence-binding protein</fullName>
    </alternativeName>
</protein>
<dbReference type="Pfam" id="PF00046">
    <property type="entry name" value="Homeodomain"/>
    <property type="match status" value="1"/>
</dbReference>
<comment type="similarity">
    <text evidence="2 13">Belongs to the CUT homeobox family.</text>
</comment>
<dbReference type="Ensembl" id="ENSAOWT00000028425.1">
    <property type="protein sequence ID" value="ENSAOWP00000025069.1"/>
    <property type="gene ID" value="ENSAOWG00000016965.1"/>
</dbReference>
<dbReference type="PROSITE" id="PS51042">
    <property type="entry name" value="CUT"/>
    <property type="match status" value="2"/>
</dbReference>
<feature type="compositionally biased region" description="Acidic residues" evidence="15">
    <location>
        <begin position="688"/>
        <end position="697"/>
    </location>
</feature>
<evidence type="ECO:0000259" key="17">
    <source>
        <dbReference type="PROSITE" id="PS51042"/>
    </source>
</evidence>
<evidence type="ECO:0000256" key="12">
    <source>
        <dbReference type="RuleBase" id="RU000682"/>
    </source>
</evidence>
<dbReference type="PROSITE" id="PS00027">
    <property type="entry name" value="HOMEOBOX_1"/>
    <property type="match status" value="1"/>
</dbReference>
<dbReference type="FunFam" id="1.10.260.40:FF:000004">
    <property type="entry name" value="Cut-like homeobox 1a"/>
    <property type="match status" value="1"/>
</dbReference>
<keyword evidence="5 13" id="KW-0805">Transcription regulation</keyword>
<feature type="region of interest" description="Disordered" evidence="15">
    <location>
        <begin position="540"/>
        <end position="567"/>
    </location>
</feature>
<accession>A0A8B9QG13</accession>
<evidence type="ECO:0000256" key="13">
    <source>
        <dbReference type="RuleBase" id="RU361129"/>
    </source>
</evidence>
<comment type="subcellular location">
    <subcellularLocation>
        <location evidence="1 11 12">Nucleus</location>
    </subcellularLocation>
</comment>
<feature type="compositionally biased region" description="Basic and acidic residues" evidence="15">
    <location>
        <begin position="1086"/>
        <end position="1116"/>
    </location>
</feature>
<feature type="region of interest" description="Disordered" evidence="15">
    <location>
        <begin position="1"/>
        <end position="30"/>
    </location>
</feature>
<feature type="compositionally biased region" description="Basic and acidic residues" evidence="15">
    <location>
        <begin position="698"/>
        <end position="710"/>
    </location>
</feature>
<feature type="coiled-coil region" evidence="14">
    <location>
        <begin position="290"/>
        <end position="342"/>
    </location>
</feature>
<feature type="region of interest" description="Disordered" evidence="15">
    <location>
        <begin position="102"/>
        <end position="140"/>
    </location>
</feature>
<feature type="region of interest" description="Disordered" evidence="15">
    <location>
        <begin position="1055"/>
        <end position="1178"/>
    </location>
</feature>
<feature type="domain" description="CUT" evidence="17">
    <location>
        <begin position="860"/>
        <end position="947"/>
    </location>
</feature>
<dbReference type="InterPro" id="IPR009057">
    <property type="entry name" value="Homeodomain-like_sf"/>
</dbReference>
<name>A0A8B9QG13_APTOW</name>
<evidence type="ECO:0000256" key="14">
    <source>
        <dbReference type="SAM" id="Coils"/>
    </source>
</evidence>
<feature type="domain" description="CUT" evidence="17">
    <location>
        <begin position="422"/>
        <end position="509"/>
    </location>
</feature>
<dbReference type="GO" id="GO:0000977">
    <property type="term" value="F:RNA polymerase II transcription regulatory region sequence-specific DNA binding"/>
    <property type="evidence" value="ECO:0007669"/>
    <property type="project" value="TreeGrafter"/>
</dbReference>
<dbReference type="AlphaFoldDB" id="A0A8B9QG13"/>
<dbReference type="InterPro" id="IPR001356">
    <property type="entry name" value="HD"/>
</dbReference>
<evidence type="ECO:0000256" key="9">
    <source>
        <dbReference type="ARBA" id="ARBA00023163"/>
    </source>
</evidence>
<dbReference type="InterPro" id="IPR010982">
    <property type="entry name" value="Lambda_DNA-bd_dom_sf"/>
</dbReference>
<evidence type="ECO:0000256" key="7">
    <source>
        <dbReference type="ARBA" id="ARBA00023125"/>
    </source>
</evidence>
<keyword evidence="19" id="KW-1185">Reference proteome</keyword>
<evidence type="ECO:0000313" key="18">
    <source>
        <dbReference type="Ensembl" id="ENSAOWP00000025069.1"/>
    </source>
</evidence>
<feature type="compositionally biased region" description="Low complexity" evidence="15">
    <location>
        <begin position="657"/>
        <end position="671"/>
    </location>
</feature>
<dbReference type="GO" id="GO:0000981">
    <property type="term" value="F:DNA-binding transcription factor activity, RNA polymerase II-specific"/>
    <property type="evidence" value="ECO:0007669"/>
    <property type="project" value="InterPro"/>
</dbReference>
<evidence type="ECO:0000256" key="4">
    <source>
        <dbReference type="ARBA" id="ARBA00022737"/>
    </source>
</evidence>
<evidence type="ECO:0000256" key="3">
    <source>
        <dbReference type="ARBA" id="ARBA00022553"/>
    </source>
</evidence>
<feature type="DNA-binding region" description="Homeobox" evidence="11">
    <location>
        <begin position="990"/>
        <end position="1049"/>
    </location>
</feature>
<dbReference type="FunFam" id="1.10.260.40:FF:000010">
    <property type="entry name" value="Cut-like homeobox 1a"/>
    <property type="match status" value="1"/>
</dbReference>
<dbReference type="Pfam" id="PF25398">
    <property type="entry name" value="CUX1_N"/>
    <property type="match status" value="1"/>
</dbReference>
<dbReference type="SMART" id="SM01109">
    <property type="entry name" value="CUT"/>
    <property type="match status" value="3"/>
</dbReference>
<dbReference type="SUPFAM" id="SSF47413">
    <property type="entry name" value="lambda repressor-like DNA-binding domains"/>
    <property type="match status" value="3"/>
</dbReference>
<evidence type="ECO:0000313" key="19">
    <source>
        <dbReference type="Proteomes" id="UP000694424"/>
    </source>
</evidence>
<reference evidence="18" key="2">
    <citation type="submission" date="2025-09" db="UniProtKB">
        <authorList>
            <consortium name="Ensembl"/>
        </authorList>
    </citation>
    <scope>IDENTIFICATION</scope>
</reference>
<feature type="domain" description="Homeobox" evidence="16">
    <location>
        <begin position="988"/>
        <end position="1048"/>
    </location>
</feature>
<feature type="compositionally biased region" description="Low complexity" evidence="15">
    <location>
        <begin position="796"/>
        <end position="805"/>
    </location>
</feature>
<keyword evidence="6 14" id="KW-0175">Coiled coil</keyword>
<dbReference type="SUPFAM" id="SSF46689">
    <property type="entry name" value="Homeodomain-like"/>
    <property type="match status" value="1"/>
</dbReference>
<evidence type="ECO:0000256" key="10">
    <source>
        <dbReference type="ARBA" id="ARBA00023242"/>
    </source>
</evidence>
<reference evidence="18" key="1">
    <citation type="submission" date="2025-08" db="UniProtKB">
        <authorList>
            <consortium name="Ensembl"/>
        </authorList>
    </citation>
    <scope>IDENTIFICATION</scope>
</reference>
<feature type="region of interest" description="Disordered" evidence="15">
    <location>
        <begin position="655"/>
        <end position="718"/>
    </location>
</feature>
<evidence type="ECO:0000256" key="2">
    <source>
        <dbReference type="ARBA" id="ARBA00008190"/>
    </source>
</evidence>
<feature type="coiled-coil region" evidence="14">
    <location>
        <begin position="567"/>
        <end position="598"/>
    </location>
</feature>
<dbReference type="Gene3D" id="1.10.260.40">
    <property type="entry name" value="lambda repressor-like DNA-binding domains"/>
    <property type="match status" value="3"/>
</dbReference>
<keyword evidence="4" id="KW-0677">Repeat</keyword>
<feature type="compositionally biased region" description="Polar residues" evidence="15">
    <location>
        <begin position="833"/>
        <end position="844"/>
    </location>
</feature>
<evidence type="ECO:0000256" key="6">
    <source>
        <dbReference type="ARBA" id="ARBA00023054"/>
    </source>
</evidence>
<dbReference type="Pfam" id="PF02376">
    <property type="entry name" value="CUT"/>
    <property type="match status" value="2"/>
</dbReference>
<feature type="compositionally biased region" description="Low complexity" evidence="15">
    <location>
        <begin position="1120"/>
        <end position="1167"/>
    </location>
</feature>
<dbReference type="CDD" id="cd00086">
    <property type="entry name" value="homeodomain"/>
    <property type="match status" value="1"/>
</dbReference>
<keyword evidence="3" id="KW-0597">Phosphoprotein</keyword>
<evidence type="ECO:0000256" key="8">
    <source>
        <dbReference type="ARBA" id="ARBA00023155"/>
    </source>
</evidence>
<organism evidence="18 19">
    <name type="scientific">Apteryx owenii</name>
    <name type="common">Little spotted kiwi</name>
    <dbReference type="NCBI Taxonomy" id="8824"/>
    <lineage>
        <taxon>Eukaryota</taxon>
        <taxon>Metazoa</taxon>
        <taxon>Chordata</taxon>
        <taxon>Craniata</taxon>
        <taxon>Vertebrata</taxon>
        <taxon>Euteleostomi</taxon>
        <taxon>Archelosauria</taxon>
        <taxon>Archosauria</taxon>
        <taxon>Dinosauria</taxon>
        <taxon>Saurischia</taxon>
        <taxon>Theropoda</taxon>
        <taxon>Coelurosauria</taxon>
        <taxon>Aves</taxon>
        <taxon>Palaeognathae</taxon>
        <taxon>Apterygiformes</taxon>
        <taxon>Apterygidae</taxon>
        <taxon>Apteryx</taxon>
    </lineage>
</organism>
<evidence type="ECO:0000259" key="16">
    <source>
        <dbReference type="PROSITE" id="PS50071"/>
    </source>
</evidence>
<evidence type="ECO:0000256" key="15">
    <source>
        <dbReference type="SAM" id="MobiDB-lite"/>
    </source>
</evidence>
<keyword evidence="10 11" id="KW-0539">Nucleus</keyword>
<dbReference type="Gene3D" id="1.10.10.60">
    <property type="entry name" value="Homeodomain-like"/>
    <property type="match status" value="1"/>
</dbReference>
<dbReference type="SMART" id="SM00389">
    <property type="entry name" value="HOX"/>
    <property type="match status" value="1"/>
</dbReference>
<dbReference type="PROSITE" id="PS50071">
    <property type="entry name" value="HOMEOBOX_2"/>
    <property type="match status" value="1"/>
</dbReference>
<dbReference type="PANTHER" id="PTHR14043:SF5">
    <property type="entry name" value="HOMEOBOX PROTEIN CUT-LIKE 2"/>
    <property type="match status" value="1"/>
</dbReference>
<feature type="region of interest" description="Disordered" evidence="15">
    <location>
        <begin position="780"/>
        <end position="850"/>
    </location>
</feature>
<dbReference type="FunFam" id="1.10.10.60:FF:000116">
    <property type="entry name" value="Cut-like homeobox 2b"/>
    <property type="match status" value="1"/>
</dbReference>
<dbReference type="InterPro" id="IPR017970">
    <property type="entry name" value="Homeobox_CS"/>
</dbReference>
<dbReference type="GO" id="GO:0005634">
    <property type="term" value="C:nucleus"/>
    <property type="evidence" value="ECO:0007669"/>
    <property type="project" value="UniProtKB-SubCell"/>
</dbReference>
<evidence type="ECO:0000256" key="5">
    <source>
        <dbReference type="ARBA" id="ARBA00023015"/>
    </source>
</evidence>
<dbReference type="InterPro" id="IPR057476">
    <property type="entry name" value="Cux_N"/>
</dbReference>
<dbReference type="InterPro" id="IPR003350">
    <property type="entry name" value="CUT_dom"/>
</dbReference>
<keyword evidence="8 11" id="KW-0371">Homeobox</keyword>
<proteinExistence type="inferred from homology"/>
<evidence type="ECO:0000256" key="11">
    <source>
        <dbReference type="PROSITE-ProRule" id="PRU00108"/>
    </source>
</evidence>